<evidence type="ECO:0000313" key="3">
    <source>
        <dbReference type="WBParaSite" id="Hba_01945"/>
    </source>
</evidence>
<organism evidence="2 3">
    <name type="scientific">Heterorhabditis bacteriophora</name>
    <name type="common">Entomopathogenic nematode worm</name>
    <dbReference type="NCBI Taxonomy" id="37862"/>
    <lineage>
        <taxon>Eukaryota</taxon>
        <taxon>Metazoa</taxon>
        <taxon>Ecdysozoa</taxon>
        <taxon>Nematoda</taxon>
        <taxon>Chromadorea</taxon>
        <taxon>Rhabditida</taxon>
        <taxon>Rhabditina</taxon>
        <taxon>Rhabditomorpha</taxon>
        <taxon>Strongyloidea</taxon>
        <taxon>Heterorhabditidae</taxon>
        <taxon>Heterorhabditis</taxon>
    </lineage>
</organism>
<feature type="signal peptide" evidence="1">
    <location>
        <begin position="1"/>
        <end position="23"/>
    </location>
</feature>
<name>A0A1I7WB61_HETBA</name>
<dbReference type="AlphaFoldDB" id="A0A1I7WB61"/>
<keyword evidence="1" id="KW-0732">Signal</keyword>
<proteinExistence type="predicted"/>
<reference evidence="3" key="1">
    <citation type="submission" date="2016-11" db="UniProtKB">
        <authorList>
            <consortium name="WormBaseParasite"/>
        </authorList>
    </citation>
    <scope>IDENTIFICATION</scope>
</reference>
<dbReference type="Proteomes" id="UP000095283">
    <property type="component" value="Unplaced"/>
</dbReference>
<evidence type="ECO:0000256" key="1">
    <source>
        <dbReference type="SAM" id="SignalP"/>
    </source>
</evidence>
<sequence>MISRTHLQIFCPLLTFLSFKNLGVDTSNFANVCTNKKVVEAVYKELQTYVTEIPKKIFLCSEPWTPASGLLTEALKLKRKNIEKEFKKELIEIGQHIVVSHEFVDMSAIHGRYYKVHRRNKQPR</sequence>
<dbReference type="WBParaSite" id="Hba_01945">
    <property type="protein sequence ID" value="Hba_01945"/>
    <property type="gene ID" value="Hba_01945"/>
</dbReference>
<protein>
    <submittedName>
        <fullName evidence="3">Secreted protein</fullName>
    </submittedName>
</protein>
<evidence type="ECO:0000313" key="2">
    <source>
        <dbReference type="Proteomes" id="UP000095283"/>
    </source>
</evidence>
<accession>A0A1I7WB61</accession>
<feature type="chain" id="PRO_5009310542" evidence="1">
    <location>
        <begin position="24"/>
        <end position="124"/>
    </location>
</feature>
<keyword evidence="2" id="KW-1185">Reference proteome</keyword>